<dbReference type="VEuPathDB" id="VectorBase:ASTE004156"/>
<dbReference type="InterPro" id="IPR001330">
    <property type="entry name" value="Prenyltrans"/>
</dbReference>
<dbReference type="GO" id="GO:0003824">
    <property type="term" value="F:catalytic activity"/>
    <property type="evidence" value="ECO:0007669"/>
    <property type="project" value="InterPro"/>
</dbReference>
<dbReference type="SUPFAM" id="SSF48239">
    <property type="entry name" value="Terpenoid cyclases/Protein prenyltransferases"/>
    <property type="match status" value="1"/>
</dbReference>
<feature type="domain" description="Prenyltransferase alpha-alpha toroid" evidence="2">
    <location>
        <begin position="74"/>
        <end position="119"/>
    </location>
</feature>
<dbReference type="EnsemblMetazoa" id="ASTEI05782-RA">
    <property type="protein sequence ID" value="ASTEI05782-PA"/>
    <property type="gene ID" value="ASTEI05782"/>
</dbReference>
<organism evidence="3 4">
    <name type="scientific">Anopheles stephensi</name>
    <name type="common">Indo-Pakistan malaria mosquito</name>
    <dbReference type="NCBI Taxonomy" id="30069"/>
    <lineage>
        <taxon>Eukaryota</taxon>
        <taxon>Metazoa</taxon>
        <taxon>Ecdysozoa</taxon>
        <taxon>Arthropoda</taxon>
        <taxon>Hexapoda</taxon>
        <taxon>Insecta</taxon>
        <taxon>Pterygota</taxon>
        <taxon>Neoptera</taxon>
        <taxon>Endopterygota</taxon>
        <taxon>Diptera</taxon>
        <taxon>Nematocera</taxon>
        <taxon>Culicoidea</taxon>
        <taxon>Culicidae</taxon>
        <taxon>Anophelinae</taxon>
        <taxon>Anopheles</taxon>
    </lineage>
</organism>
<dbReference type="AlphaFoldDB" id="A0A182YBE6"/>
<name>A0A182YBE6_ANOST</name>
<feature type="domain" description="Prenyltransferase alpha-alpha toroid" evidence="2">
    <location>
        <begin position="1"/>
        <end position="53"/>
    </location>
</feature>
<evidence type="ECO:0000313" key="3">
    <source>
        <dbReference type="EnsemblMetazoa" id="ASTEI05782-PA"/>
    </source>
</evidence>
<evidence type="ECO:0000259" key="2">
    <source>
        <dbReference type="Pfam" id="PF00432"/>
    </source>
</evidence>
<reference evidence="4" key="1">
    <citation type="journal article" date="2014" name="Genome Biol.">
        <title>Genome analysis of a major urban malaria vector mosquito, Anopheles stephensi.</title>
        <authorList>
            <person name="Jiang X."/>
            <person name="Peery A."/>
            <person name="Hall A.B."/>
            <person name="Sharma A."/>
            <person name="Chen X.G."/>
            <person name="Waterhouse R.M."/>
            <person name="Komissarov A."/>
            <person name="Riehle M.M."/>
            <person name="Shouche Y."/>
            <person name="Sharakhova M.V."/>
            <person name="Lawson D."/>
            <person name="Pakpour N."/>
            <person name="Arensburger P."/>
            <person name="Davidson V.L."/>
            <person name="Eiglmeier K."/>
            <person name="Emrich S."/>
            <person name="George P."/>
            <person name="Kennedy R.C."/>
            <person name="Mane S.P."/>
            <person name="Maslen G."/>
            <person name="Oringanje C."/>
            <person name="Qi Y."/>
            <person name="Settlage R."/>
            <person name="Tojo M."/>
            <person name="Tubio J.M."/>
            <person name="Unger M.F."/>
            <person name="Wang B."/>
            <person name="Vernick K.D."/>
            <person name="Ribeiro J.M."/>
            <person name="James A.A."/>
            <person name="Michel K."/>
            <person name="Riehle M.A."/>
            <person name="Luckhart S."/>
            <person name="Sharakhov I.V."/>
            <person name="Tu Z."/>
        </authorList>
    </citation>
    <scope>NUCLEOTIDE SEQUENCE [LARGE SCALE GENOMIC DNA]</scope>
    <source>
        <strain evidence="4">Indian</strain>
    </source>
</reference>
<dbReference type="VEuPathDB" id="VectorBase:ASTEI05782"/>
<evidence type="ECO:0000256" key="1">
    <source>
        <dbReference type="ARBA" id="ARBA00022737"/>
    </source>
</evidence>
<dbReference type="Gene3D" id="1.50.10.20">
    <property type="match status" value="1"/>
</dbReference>
<reference evidence="3" key="2">
    <citation type="submission" date="2020-05" db="UniProtKB">
        <authorList>
            <consortium name="EnsemblMetazoa"/>
        </authorList>
    </citation>
    <scope>IDENTIFICATION</scope>
    <source>
        <strain evidence="3">Indian</strain>
    </source>
</reference>
<keyword evidence="4" id="KW-1185">Reference proteome</keyword>
<dbReference type="Proteomes" id="UP000076408">
    <property type="component" value="Unassembled WGS sequence"/>
</dbReference>
<proteinExistence type="predicted"/>
<evidence type="ECO:0000313" key="4">
    <source>
        <dbReference type="Proteomes" id="UP000076408"/>
    </source>
</evidence>
<dbReference type="VEuPathDB" id="VectorBase:ASTEI20_041514"/>
<sequence length="128" mass="14188">MSGIYWGVTGLDLMNELGRLDKQSIIDFVKKCQCPTTGGIAACEGHDPHILYTERYSDPDHLRLSGRDRYGHGAKYVASLQQLDGRLFQETSVRWTLGFPFCAVAILSLVRTTDAATIQSMQVTGSYV</sequence>
<dbReference type="Pfam" id="PF00432">
    <property type="entry name" value="Prenyltrans"/>
    <property type="match status" value="2"/>
</dbReference>
<protein>
    <recommendedName>
        <fullName evidence="2">Prenyltransferase alpha-alpha toroid domain-containing protein</fullName>
    </recommendedName>
</protein>
<accession>A0A182YBE6</accession>
<dbReference type="STRING" id="30069.A0A182YBE6"/>
<keyword evidence="1" id="KW-0677">Repeat</keyword>
<dbReference type="InterPro" id="IPR008930">
    <property type="entry name" value="Terpenoid_cyclase/PrenylTrfase"/>
</dbReference>